<evidence type="ECO:0000259" key="4">
    <source>
        <dbReference type="PROSITE" id="PS50987"/>
    </source>
</evidence>
<accession>A0A6M5Z7C8</accession>
<dbReference type="KEGG" id="ftj:FTUN_8901"/>
<dbReference type="Proteomes" id="UP000503447">
    <property type="component" value="Chromosome"/>
</dbReference>
<dbReference type="InterPro" id="IPR051081">
    <property type="entry name" value="HTH_MetalResp_TranReg"/>
</dbReference>
<reference evidence="6" key="1">
    <citation type="submission" date="2020-05" db="EMBL/GenBank/DDBJ databases">
        <title>Frigoriglobus tundricola gen. nov., sp. nov., a psychrotolerant cellulolytic planctomycete of the family Gemmataceae with two divergent copies of 16S rRNA gene.</title>
        <authorList>
            <person name="Kulichevskaya I.S."/>
            <person name="Ivanova A.A."/>
            <person name="Naumoff D.G."/>
            <person name="Beletsky A.V."/>
            <person name="Rijpstra W.I.C."/>
            <person name="Sinninghe Damste J.S."/>
            <person name="Mardanov A.V."/>
            <person name="Ravin N.V."/>
            <person name="Dedysh S.N."/>
        </authorList>
    </citation>
    <scope>NUCLEOTIDE SEQUENCE [LARGE SCALE GENOMIC DNA]</scope>
    <source>
        <strain evidence="6">PL17</strain>
    </source>
</reference>
<dbReference type="CDD" id="cd00090">
    <property type="entry name" value="HTH_ARSR"/>
    <property type="match status" value="1"/>
</dbReference>
<dbReference type="Pfam" id="PF01022">
    <property type="entry name" value="HTH_5"/>
    <property type="match status" value="1"/>
</dbReference>
<dbReference type="EMBL" id="CP053452">
    <property type="protein sequence ID" value="QJX01261.1"/>
    <property type="molecule type" value="Genomic_DNA"/>
</dbReference>
<dbReference type="AlphaFoldDB" id="A0A6M5Z7C8"/>
<dbReference type="NCBIfam" id="NF033788">
    <property type="entry name" value="HTH_metalloreg"/>
    <property type="match status" value="1"/>
</dbReference>
<dbReference type="Gene3D" id="1.10.10.10">
    <property type="entry name" value="Winged helix-like DNA-binding domain superfamily/Winged helix DNA-binding domain"/>
    <property type="match status" value="1"/>
</dbReference>
<keyword evidence="2" id="KW-0238">DNA-binding</keyword>
<protein>
    <recommendedName>
        <fullName evidence="4">HTH arsR-type domain-containing protein</fullName>
    </recommendedName>
</protein>
<evidence type="ECO:0000313" key="5">
    <source>
        <dbReference type="EMBL" id="QJX01261.1"/>
    </source>
</evidence>
<organism evidence="5 6">
    <name type="scientific">Frigoriglobus tundricola</name>
    <dbReference type="NCBI Taxonomy" id="2774151"/>
    <lineage>
        <taxon>Bacteria</taxon>
        <taxon>Pseudomonadati</taxon>
        <taxon>Planctomycetota</taxon>
        <taxon>Planctomycetia</taxon>
        <taxon>Gemmatales</taxon>
        <taxon>Gemmataceae</taxon>
        <taxon>Frigoriglobus</taxon>
    </lineage>
</organism>
<dbReference type="InterPro" id="IPR011991">
    <property type="entry name" value="ArsR-like_HTH"/>
</dbReference>
<dbReference type="GO" id="GO:0003700">
    <property type="term" value="F:DNA-binding transcription factor activity"/>
    <property type="evidence" value="ECO:0007669"/>
    <property type="project" value="InterPro"/>
</dbReference>
<dbReference type="InterPro" id="IPR001845">
    <property type="entry name" value="HTH_ArsR_DNA-bd_dom"/>
</dbReference>
<evidence type="ECO:0000256" key="3">
    <source>
        <dbReference type="ARBA" id="ARBA00023163"/>
    </source>
</evidence>
<dbReference type="PROSITE" id="PS50987">
    <property type="entry name" value="HTH_ARSR_2"/>
    <property type="match status" value="1"/>
</dbReference>
<gene>
    <name evidence="5" type="ORF">FTUN_8901</name>
</gene>
<dbReference type="InterPro" id="IPR036388">
    <property type="entry name" value="WH-like_DNA-bd_sf"/>
</dbReference>
<dbReference type="GO" id="GO:0003677">
    <property type="term" value="F:DNA binding"/>
    <property type="evidence" value="ECO:0007669"/>
    <property type="project" value="UniProtKB-KW"/>
</dbReference>
<feature type="domain" description="HTH arsR-type" evidence="4">
    <location>
        <begin position="1"/>
        <end position="94"/>
    </location>
</feature>
<keyword evidence="6" id="KW-1185">Reference proteome</keyword>
<dbReference type="InterPro" id="IPR036390">
    <property type="entry name" value="WH_DNA-bd_sf"/>
</dbReference>
<dbReference type="PANTHER" id="PTHR33154:SF33">
    <property type="entry name" value="TRANSCRIPTIONAL REPRESSOR SDPR"/>
    <property type="match status" value="1"/>
</dbReference>
<dbReference type="RefSeq" id="WP_171475845.1">
    <property type="nucleotide sequence ID" value="NZ_CP053452.2"/>
</dbReference>
<evidence type="ECO:0000256" key="1">
    <source>
        <dbReference type="ARBA" id="ARBA00023015"/>
    </source>
</evidence>
<evidence type="ECO:0000313" key="6">
    <source>
        <dbReference type="Proteomes" id="UP000503447"/>
    </source>
</evidence>
<keyword evidence="3" id="KW-0804">Transcription</keyword>
<dbReference type="PRINTS" id="PR00778">
    <property type="entry name" value="HTHARSR"/>
</dbReference>
<proteinExistence type="predicted"/>
<keyword evidence="1" id="KW-0805">Transcription regulation</keyword>
<dbReference type="PANTHER" id="PTHR33154">
    <property type="entry name" value="TRANSCRIPTIONAL REGULATOR, ARSR FAMILY"/>
    <property type="match status" value="1"/>
</dbReference>
<dbReference type="SMART" id="SM00418">
    <property type="entry name" value="HTH_ARSR"/>
    <property type="match status" value="1"/>
</dbReference>
<name>A0A6M5Z7C8_9BACT</name>
<dbReference type="SUPFAM" id="SSF46785">
    <property type="entry name" value="Winged helix' DNA-binding domain"/>
    <property type="match status" value="1"/>
</dbReference>
<evidence type="ECO:0000256" key="2">
    <source>
        <dbReference type="ARBA" id="ARBA00023125"/>
    </source>
</evidence>
<sequence length="100" mass="10513">MPTKELTEQAEWLAALGEPTRLSLLCVLATGQMTVTQLASAIQVEIVNVSHHLGLLKAVGLVTSERDGRHMLYSLSGAKATAVALELAHASGVKVSIPLV</sequence>